<evidence type="ECO:0000256" key="1">
    <source>
        <dbReference type="ARBA" id="ARBA00022443"/>
    </source>
</evidence>
<feature type="region of interest" description="Disordered" evidence="7">
    <location>
        <begin position="867"/>
        <end position="886"/>
    </location>
</feature>
<reference evidence="11" key="2">
    <citation type="submission" date="2025-09" db="UniProtKB">
        <authorList>
            <consortium name="Ensembl"/>
        </authorList>
    </citation>
    <scope>IDENTIFICATION</scope>
</reference>
<evidence type="ECO:0000256" key="6">
    <source>
        <dbReference type="SAM" id="Coils"/>
    </source>
</evidence>
<accession>A0A8C5FHI3</accession>
<dbReference type="InterPro" id="IPR000198">
    <property type="entry name" value="RhoGAP_dom"/>
</dbReference>
<dbReference type="PROSITE" id="PS51741">
    <property type="entry name" value="F_BAR"/>
    <property type="match status" value="1"/>
</dbReference>
<dbReference type="CDD" id="cd11955">
    <property type="entry name" value="SH3_srGAP1-3"/>
    <property type="match status" value="1"/>
</dbReference>
<evidence type="ECO:0000256" key="5">
    <source>
        <dbReference type="PROSITE-ProRule" id="PRU01077"/>
    </source>
</evidence>
<dbReference type="Proteomes" id="UP000694546">
    <property type="component" value="Chromosome 13"/>
</dbReference>
<dbReference type="InterPro" id="IPR001452">
    <property type="entry name" value="SH3_domain"/>
</dbReference>
<feature type="domain" description="F-BAR" evidence="10">
    <location>
        <begin position="5"/>
        <end position="305"/>
    </location>
</feature>
<keyword evidence="2" id="KW-0343">GTPase activation</keyword>
<evidence type="ECO:0000256" key="2">
    <source>
        <dbReference type="ARBA" id="ARBA00022468"/>
    </source>
</evidence>
<keyword evidence="3 5" id="KW-0175">Coiled coil</keyword>
<feature type="compositionally biased region" description="Basic and acidic residues" evidence="7">
    <location>
        <begin position="776"/>
        <end position="785"/>
    </location>
</feature>
<sequence>FGIDLEFKSYINIIIRNQLVEQFKCLEQQSDSRIQLMQDLQEFFRRKAEIQLEYSRSLEKLAERFSSKIRSSREHHQFKTSNLLSSVNCWYLVLNQTRRESRDHATLNDIYTNNVIVRLAQISEDVIRLFKKSKDIGIQMHEELVKVTNELYTVMKTYHMYHTESISAESKLKDAEKQEEKQFSKSGDLNVNLLRHDDRPPRRSTARKIEKMKEKRQAKYSENKLKCTKARNDYLLNLAATNAVVAKYYIHDVSDMIDCCDLGYHSSLARTFRTYLSAEYTLETSRHEGLDVLENAVDNLDSRSDKHKIMDMHNQVFCPPMRFEYLPHMGDEVCQVSAQQPVQTELLMRYHQLQSRLATLKIENEEVRKTLDATMQTLQDMLTVEDFDVSDAFQHSRSTESIKSVASESYMSKMNVAKRKANQQETEVFYFTKFKEFLNGSNLIIKLQAKHDLLKQTLGEAFALFCVRYINLYGLQQQGIFRVPGSQVEVNDIKNSFERGEDPLVDDQNDHDINSVAGVLKLYFRGLENPIFPKERFLDLISTIKLESGTERAHHIQQIVVTLPRTIIIVMRYLFSFLNHLSQYSDENMMDPYNIAICFGPTLMPIPDGQDPVLCQAQVNEVIKTIIVHTEVIFPSHRELEGPVYEKCMSGGEEYCDSPHSEPGTIDEADNGTEPPTSDEEIEQIEAIAKFDYVGRSPRELSFKKGASLLLYHRASQDWWEGRHNGVDGLIPHQYIVVQDMQRGGPDTQSPTRGADTPPRAAACPSSPHKVALHKGRVDSPEKRRLGTFGSAGSINHPERKAYPEGHPLRPVPGNTRHSSLGDHKGLETDALDIEKTMNTALHDLRELERQNAAKQAPDVVLDTLLEPAKGPAPGPGSEPGSPLHTMVIRDPDAAMRRSSSSTSEMMSTFKPSSFSARLAGAQLRPPPARPARPPPTTHRSSSSGSSGLGSPAVTPTEKMLFPSPAAAAAAAAAAAGVHEAGDKSGTM</sequence>
<reference evidence="11" key="1">
    <citation type="submission" date="2025-08" db="UniProtKB">
        <authorList>
            <consortium name="Ensembl"/>
        </authorList>
    </citation>
    <scope>IDENTIFICATION</scope>
</reference>
<feature type="compositionally biased region" description="Low complexity" evidence="7">
    <location>
        <begin position="938"/>
        <end position="953"/>
    </location>
</feature>
<dbReference type="GO" id="GO:0007165">
    <property type="term" value="P:signal transduction"/>
    <property type="evidence" value="ECO:0007669"/>
    <property type="project" value="InterPro"/>
</dbReference>
<evidence type="ECO:0000259" key="8">
    <source>
        <dbReference type="PROSITE" id="PS50002"/>
    </source>
</evidence>
<keyword evidence="1 4" id="KW-0728">SH3 domain</keyword>
<feature type="compositionally biased region" description="Low complexity" evidence="7">
    <location>
        <begin position="966"/>
        <end position="976"/>
    </location>
</feature>
<dbReference type="AlphaFoldDB" id="A0A8C5FHI3"/>
<feature type="coiled-coil region" evidence="6">
    <location>
        <begin position="350"/>
        <end position="377"/>
    </location>
</feature>
<feature type="region of interest" description="Disordered" evidence="7">
    <location>
        <begin position="654"/>
        <end position="679"/>
    </location>
</feature>
<evidence type="ECO:0000313" key="11">
    <source>
        <dbReference type="Ensembl" id="ENSGMOP00000037268.1"/>
    </source>
</evidence>
<dbReference type="Pfam" id="PF00620">
    <property type="entry name" value="RhoGAP"/>
    <property type="match status" value="1"/>
</dbReference>
<feature type="compositionally biased region" description="Basic and acidic residues" evidence="7">
    <location>
        <begin position="797"/>
        <end position="808"/>
    </location>
</feature>
<dbReference type="Gene3D" id="1.10.555.10">
    <property type="entry name" value="Rho GTPase activation protein"/>
    <property type="match status" value="1"/>
</dbReference>
<evidence type="ECO:0000259" key="9">
    <source>
        <dbReference type="PROSITE" id="PS50238"/>
    </source>
</evidence>
<feature type="region of interest" description="Disordered" evidence="7">
    <location>
        <begin position="196"/>
        <end position="215"/>
    </location>
</feature>
<dbReference type="SMART" id="SM00324">
    <property type="entry name" value="RhoGAP"/>
    <property type="match status" value="1"/>
</dbReference>
<dbReference type="InterPro" id="IPR031160">
    <property type="entry name" value="F_BAR_dom"/>
</dbReference>
<feature type="region of interest" description="Disordered" evidence="7">
    <location>
        <begin position="742"/>
        <end position="808"/>
    </location>
</feature>
<proteinExistence type="predicted"/>
<name>A0A8C5FHI3_GADMO</name>
<gene>
    <name evidence="11" type="primary">SRGAP3</name>
    <name evidence="11" type="synonym">srgap3</name>
</gene>
<feature type="region of interest" description="Disordered" evidence="7">
    <location>
        <begin position="923"/>
        <end position="988"/>
    </location>
</feature>
<feature type="domain" description="Rho-GAP" evidence="9">
    <location>
        <begin position="445"/>
        <end position="634"/>
    </location>
</feature>
<feature type="compositionally biased region" description="Pro residues" evidence="7">
    <location>
        <begin position="925"/>
        <end position="937"/>
    </location>
</feature>
<dbReference type="InterPro" id="IPR001060">
    <property type="entry name" value="FCH_dom"/>
</dbReference>
<dbReference type="SMART" id="SM00326">
    <property type="entry name" value="SH3"/>
    <property type="match status" value="1"/>
</dbReference>
<dbReference type="PROSITE" id="PS50002">
    <property type="entry name" value="SH3"/>
    <property type="match status" value="1"/>
</dbReference>
<keyword evidence="12" id="KW-1185">Reference proteome</keyword>
<protein>
    <submittedName>
        <fullName evidence="11">SLIT-ROBO Rho GTPase activating protein 3</fullName>
    </submittedName>
</protein>
<dbReference type="SUPFAM" id="SSF48350">
    <property type="entry name" value="GTPase activation domain, GAP"/>
    <property type="match status" value="1"/>
</dbReference>
<dbReference type="PROSITE" id="PS50238">
    <property type="entry name" value="RHOGAP"/>
    <property type="match status" value="1"/>
</dbReference>
<feature type="domain" description="SH3" evidence="8">
    <location>
        <begin position="682"/>
        <end position="741"/>
    </location>
</feature>
<dbReference type="GO" id="GO:0005096">
    <property type="term" value="F:GTPase activator activity"/>
    <property type="evidence" value="ECO:0007669"/>
    <property type="project" value="UniProtKB-KW"/>
</dbReference>
<dbReference type="Pfam" id="PF00611">
    <property type="entry name" value="FCH"/>
    <property type="match status" value="1"/>
</dbReference>
<dbReference type="Gene3D" id="1.20.1270.60">
    <property type="entry name" value="Arfaptin homology (AH) domain/BAR domain"/>
    <property type="match status" value="1"/>
</dbReference>
<dbReference type="SUPFAM" id="SSF50044">
    <property type="entry name" value="SH3-domain"/>
    <property type="match status" value="1"/>
</dbReference>
<feature type="compositionally biased region" description="Acidic residues" evidence="7">
    <location>
        <begin position="665"/>
        <end position="679"/>
    </location>
</feature>
<dbReference type="PANTHER" id="PTHR14166">
    <property type="entry name" value="SLIT-ROBO RHO GTPASE ACTIVATING PROTEIN"/>
    <property type="match status" value="1"/>
</dbReference>
<dbReference type="GeneTree" id="ENSGT00950000182824"/>
<evidence type="ECO:0000313" key="12">
    <source>
        <dbReference type="Proteomes" id="UP000694546"/>
    </source>
</evidence>
<dbReference type="SMART" id="SM00055">
    <property type="entry name" value="FCH"/>
    <property type="match status" value="1"/>
</dbReference>
<organism evidence="11 12">
    <name type="scientific">Gadus morhua</name>
    <name type="common">Atlantic cod</name>
    <dbReference type="NCBI Taxonomy" id="8049"/>
    <lineage>
        <taxon>Eukaryota</taxon>
        <taxon>Metazoa</taxon>
        <taxon>Chordata</taxon>
        <taxon>Craniata</taxon>
        <taxon>Vertebrata</taxon>
        <taxon>Euteleostomi</taxon>
        <taxon>Actinopterygii</taxon>
        <taxon>Neopterygii</taxon>
        <taxon>Teleostei</taxon>
        <taxon>Neoteleostei</taxon>
        <taxon>Acanthomorphata</taxon>
        <taxon>Zeiogadaria</taxon>
        <taxon>Gadariae</taxon>
        <taxon>Gadiformes</taxon>
        <taxon>Gadoidei</taxon>
        <taxon>Gadidae</taxon>
        <taxon>Gadus</taxon>
    </lineage>
</organism>
<dbReference type="Pfam" id="PF00018">
    <property type="entry name" value="SH3_1"/>
    <property type="match status" value="1"/>
</dbReference>
<dbReference type="Gene3D" id="2.30.30.40">
    <property type="entry name" value="SH3 Domains"/>
    <property type="match status" value="1"/>
</dbReference>
<dbReference type="InterPro" id="IPR035648">
    <property type="entry name" value="srGAP1/2/3_SH3"/>
</dbReference>
<evidence type="ECO:0000256" key="4">
    <source>
        <dbReference type="PROSITE-ProRule" id="PRU00192"/>
    </source>
</evidence>
<dbReference type="InterPro" id="IPR008936">
    <property type="entry name" value="Rho_GTPase_activation_prot"/>
</dbReference>
<dbReference type="CDD" id="cd04383">
    <property type="entry name" value="RhoGAP_srGAP"/>
    <property type="match status" value="1"/>
</dbReference>
<dbReference type="InterPro" id="IPR051627">
    <property type="entry name" value="SLIT-ROBO_RhoGAP"/>
</dbReference>
<dbReference type="InterPro" id="IPR036028">
    <property type="entry name" value="SH3-like_dom_sf"/>
</dbReference>
<dbReference type="Ensembl" id="ENSGMOT00000055959.1">
    <property type="protein sequence ID" value="ENSGMOP00000037268.1"/>
    <property type="gene ID" value="ENSGMOG00000007911.2"/>
</dbReference>
<dbReference type="InterPro" id="IPR027267">
    <property type="entry name" value="AH/BAR_dom_sf"/>
</dbReference>
<evidence type="ECO:0000256" key="7">
    <source>
        <dbReference type="SAM" id="MobiDB-lite"/>
    </source>
</evidence>
<evidence type="ECO:0000259" key="10">
    <source>
        <dbReference type="PROSITE" id="PS51741"/>
    </source>
</evidence>
<evidence type="ECO:0000256" key="3">
    <source>
        <dbReference type="ARBA" id="ARBA00023054"/>
    </source>
</evidence>
<dbReference type="SUPFAM" id="SSF103657">
    <property type="entry name" value="BAR/IMD domain-like"/>
    <property type="match status" value="1"/>
</dbReference>